<dbReference type="EMBL" id="BJXX01000209">
    <property type="protein sequence ID" value="GEN36650.1"/>
    <property type="molecule type" value="Genomic_DNA"/>
</dbReference>
<reference evidence="1 2" key="1">
    <citation type="submission" date="2019-07" db="EMBL/GenBank/DDBJ databases">
        <title>Whole genome shotgun sequence of Aneurinibacillus danicus NBRC 102444.</title>
        <authorList>
            <person name="Hosoyama A."/>
            <person name="Uohara A."/>
            <person name="Ohji S."/>
            <person name="Ichikawa N."/>
        </authorList>
    </citation>
    <scope>NUCLEOTIDE SEQUENCE [LARGE SCALE GENOMIC DNA]</scope>
    <source>
        <strain evidence="1 2">NBRC 102444</strain>
    </source>
</reference>
<evidence type="ECO:0000313" key="2">
    <source>
        <dbReference type="Proteomes" id="UP000321157"/>
    </source>
</evidence>
<dbReference type="OrthoDB" id="2614999at2"/>
<comment type="caution">
    <text evidence="1">The sequence shown here is derived from an EMBL/GenBank/DDBJ whole genome shotgun (WGS) entry which is preliminary data.</text>
</comment>
<accession>A0A511VCM7</accession>
<evidence type="ECO:0000313" key="1">
    <source>
        <dbReference type="EMBL" id="GEN36650.1"/>
    </source>
</evidence>
<keyword evidence="2" id="KW-1185">Reference proteome</keyword>
<dbReference type="RefSeq" id="WP_146812284.1">
    <property type="nucleotide sequence ID" value="NZ_BJXX01000209.1"/>
</dbReference>
<organism evidence="1 2">
    <name type="scientific">Aneurinibacillus danicus</name>
    <dbReference type="NCBI Taxonomy" id="267746"/>
    <lineage>
        <taxon>Bacteria</taxon>
        <taxon>Bacillati</taxon>
        <taxon>Bacillota</taxon>
        <taxon>Bacilli</taxon>
        <taxon>Bacillales</taxon>
        <taxon>Paenibacillaceae</taxon>
        <taxon>Aneurinibacillus group</taxon>
        <taxon>Aneurinibacillus</taxon>
    </lineage>
</organism>
<protein>
    <submittedName>
        <fullName evidence="1">Uncharacterized protein</fullName>
    </submittedName>
</protein>
<dbReference type="Proteomes" id="UP000321157">
    <property type="component" value="Unassembled WGS sequence"/>
</dbReference>
<name>A0A511VCM7_9BACL</name>
<dbReference type="AlphaFoldDB" id="A0A511VCM7"/>
<proteinExistence type="predicted"/>
<sequence>MNTATMDQHEYIVVCTPNWAGEVFLKKLQDVGQPFFVLVRDKEEEDYLRGQGYTSVLKVEDINVGSLLPIFDYPIGKIIIFEDHFFDCCSLIRIIRSLTRVPIYLVTPNKKRLAKLYYNLGVSHVIYSDTGNVSFLIN</sequence>
<gene>
    <name evidence="1" type="ORF">ADA01nite_41100</name>
</gene>